<dbReference type="Pfam" id="PF21385">
    <property type="entry name" value="ACCA_BT"/>
    <property type="match status" value="1"/>
</dbReference>
<feature type="domain" description="Acetyl-CoA carboxylase BT" evidence="1">
    <location>
        <begin position="9"/>
        <end position="83"/>
    </location>
</feature>
<evidence type="ECO:0000313" key="2">
    <source>
        <dbReference type="EMBL" id="KOO31345.1"/>
    </source>
</evidence>
<evidence type="ECO:0000259" key="1">
    <source>
        <dbReference type="Pfam" id="PF21385"/>
    </source>
</evidence>
<dbReference type="Proteomes" id="UP000037460">
    <property type="component" value="Unassembled WGS sequence"/>
</dbReference>
<proteinExistence type="predicted"/>
<dbReference type="PANTHER" id="PTHR45728:SF3">
    <property type="entry name" value="ACETYL-COA CARBOXYLASE"/>
    <property type="match status" value="1"/>
</dbReference>
<dbReference type="EMBL" id="JWZX01002035">
    <property type="protein sequence ID" value="KOO31345.1"/>
    <property type="molecule type" value="Genomic_DNA"/>
</dbReference>
<dbReference type="GO" id="GO:0006633">
    <property type="term" value="P:fatty acid biosynthetic process"/>
    <property type="evidence" value="ECO:0007669"/>
    <property type="project" value="TreeGrafter"/>
</dbReference>
<name>A0A0M0JXQ4_9EUKA</name>
<comment type="caution">
    <text evidence="2">The sequence shown here is derived from an EMBL/GenBank/DDBJ whole genome shotgun (WGS) entry which is preliminary data.</text>
</comment>
<accession>A0A0M0JXQ4</accession>
<gene>
    <name evidence="2" type="ORF">Ctob_008240</name>
</gene>
<reference evidence="3" key="1">
    <citation type="journal article" date="2015" name="PLoS Genet.">
        <title>Genome Sequence and Transcriptome Analyses of Chrysochromulina tobin: Metabolic Tools for Enhanced Algal Fitness in the Prominent Order Prymnesiales (Haptophyceae).</title>
        <authorList>
            <person name="Hovde B.T."/>
            <person name="Deodato C.R."/>
            <person name="Hunsperger H.M."/>
            <person name="Ryken S.A."/>
            <person name="Yost W."/>
            <person name="Jha R.K."/>
            <person name="Patterson J."/>
            <person name="Monnat R.J. Jr."/>
            <person name="Barlow S.B."/>
            <person name="Starkenburg S.R."/>
            <person name="Cattolico R.A."/>
        </authorList>
    </citation>
    <scope>NUCLEOTIDE SEQUENCE</scope>
    <source>
        <strain evidence="3">CCMP291</strain>
    </source>
</reference>
<dbReference type="GO" id="GO:0003989">
    <property type="term" value="F:acetyl-CoA carboxylase activity"/>
    <property type="evidence" value="ECO:0007669"/>
    <property type="project" value="InterPro"/>
</dbReference>
<dbReference type="AlphaFoldDB" id="A0A0M0JXQ4"/>
<dbReference type="InterPro" id="IPR049076">
    <property type="entry name" value="ACCA"/>
</dbReference>
<protein>
    <submittedName>
        <fullName evidence="2">Acetyl-coa carboxylase</fullName>
    </submittedName>
</protein>
<dbReference type="Gene3D" id="2.40.50.100">
    <property type="match status" value="1"/>
</dbReference>
<organism evidence="2 3">
    <name type="scientific">Chrysochromulina tobinii</name>
    <dbReference type="NCBI Taxonomy" id="1460289"/>
    <lineage>
        <taxon>Eukaryota</taxon>
        <taxon>Haptista</taxon>
        <taxon>Haptophyta</taxon>
        <taxon>Prymnesiophyceae</taxon>
        <taxon>Prymnesiales</taxon>
        <taxon>Chrysochromulinaceae</taxon>
        <taxon>Chrysochromulina</taxon>
    </lineage>
</organism>
<sequence>MPFYQYADEVDITYDDVKYSFRMTPKAHDTMVLKIRAQWIEVRYREQADGSMYAAYGVESHQVFAKEEALGLRLVLDGVAALLPTLYDRHSDFTGKLIGDGGASVKEAEAMKLIITLNATESGVIKHEDDVIKHEKPASNNINQGDLLVSFTLADTSRVKKIGAFNGTLEYASAGAAGGAVVQRARTTSDLQTRLVARREAMLEELTQGAVPARRVAAPALETTLADRASRSWEIVQVQAATAARAAAREHPERVKYEAAAEALAAREAEMTVLRTLPIEGALAFGN</sequence>
<evidence type="ECO:0000313" key="3">
    <source>
        <dbReference type="Proteomes" id="UP000037460"/>
    </source>
</evidence>
<dbReference type="InterPro" id="IPR049074">
    <property type="entry name" value="ACCA_BT"/>
</dbReference>
<keyword evidence="3" id="KW-1185">Reference proteome</keyword>
<dbReference type="OrthoDB" id="14612at2759"/>
<dbReference type="PANTHER" id="PTHR45728">
    <property type="entry name" value="ACETYL-COA CARBOXYLASE, ISOFORM A"/>
    <property type="match status" value="1"/>
</dbReference>